<feature type="transmembrane region" description="Helical" evidence="7">
    <location>
        <begin position="6"/>
        <end position="35"/>
    </location>
</feature>
<sequence length="332" mass="36403">MDLALIWGFVIAIAVFVYVALDGFDLGVGILFPLLRDEAERDTAIGAIAPVWDGNETWLILGGGGLFAVFPLAYAVIFPALYVPLIVMLLALIFRGVAFEFRVHSGGHKWFWERAFFGGSLVAAFMQGIALGAWLQGIEVEGRAYAGGWWDWLSPFSVTTGLALVFGYAMLGAGWINLKTEGALHERAQSFIIPLAAATVAFIVVVSLWTPLLNERYWVRWFTFPTMIYAVPVPVLVALTVLTIWQALKQGWALRAFLATEVLFLLCYIGLGISVWPDIVPTAITLQQAAAPDKSLGFLLVGAVVLVPLILAYTAAAYWIFRGKVRHGGYHH</sequence>
<feature type="transmembrane region" description="Helical" evidence="7">
    <location>
        <begin position="115"/>
        <end position="136"/>
    </location>
</feature>
<evidence type="ECO:0000256" key="7">
    <source>
        <dbReference type="SAM" id="Phobius"/>
    </source>
</evidence>
<gene>
    <name evidence="8" type="primary">cydB</name>
    <name evidence="8" type="ORF">OOZ53_18850</name>
</gene>
<feature type="transmembrane region" description="Helical" evidence="7">
    <location>
        <begin position="83"/>
        <end position="103"/>
    </location>
</feature>
<dbReference type="PANTHER" id="PTHR43141">
    <property type="entry name" value="CYTOCHROME BD2 SUBUNIT II"/>
    <property type="match status" value="1"/>
</dbReference>
<dbReference type="PANTHER" id="PTHR43141:SF4">
    <property type="entry name" value="CYTOCHROME BD2 SUBUNIT II"/>
    <property type="match status" value="1"/>
</dbReference>
<comment type="subcellular location">
    <subcellularLocation>
        <location evidence="1">Cell membrane</location>
        <topology evidence="1">Multi-pass membrane protein</topology>
    </subcellularLocation>
</comment>
<evidence type="ECO:0000256" key="2">
    <source>
        <dbReference type="ARBA" id="ARBA00007543"/>
    </source>
</evidence>
<dbReference type="PIRSF" id="PIRSF000267">
    <property type="entry name" value="Cyt_oxidse_sub2"/>
    <property type="match status" value="1"/>
</dbReference>
<dbReference type="NCBIfam" id="TIGR00203">
    <property type="entry name" value="cydB"/>
    <property type="match status" value="1"/>
</dbReference>
<feature type="transmembrane region" description="Helical" evidence="7">
    <location>
        <begin position="221"/>
        <end position="245"/>
    </location>
</feature>
<evidence type="ECO:0000256" key="4">
    <source>
        <dbReference type="ARBA" id="ARBA00022692"/>
    </source>
</evidence>
<feature type="transmembrane region" description="Helical" evidence="7">
    <location>
        <begin position="156"/>
        <end position="178"/>
    </location>
</feature>
<organism evidence="8 9">
    <name type="scientific">Hoeflea poritis</name>
    <dbReference type="NCBI Taxonomy" id="2993659"/>
    <lineage>
        <taxon>Bacteria</taxon>
        <taxon>Pseudomonadati</taxon>
        <taxon>Pseudomonadota</taxon>
        <taxon>Alphaproteobacteria</taxon>
        <taxon>Hyphomicrobiales</taxon>
        <taxon>Rhizobiaceae</taxon>
        <taxon>Hoeflea</taxon>
    </lineage>
</organism>
<evidence type="ECO:0000256" key="5">
    <source>
        <dbReference type="ARBA" id="ARBA00022989"/>
    </source>
</evidence>
<feature type="transmembrane region" description="Helical" evidence="7">
    <location>
        <begin position="296"/>
        <end position="321"/>
    </location>
</feature>
<accession>A0ABT4VRU0</accession>
<keyword evidence="6 7" id="KW-0472">Membrane</keyword>
<comment type="caution">
    <text evidence="8">The sequence shown here is derived from an EMBL/GenBank/DDBJ whole genome shotgun (WGS) entry which is preliminary data.</text>
</comment>
<keyword evidence="4 7" id="KW-0812">Transmembrane</keyword>
<keyword evidence="9" id="KW-1185">Reference proteome</keyword>
<dbReference type="EMBL" id="JAPJZH010000012">
    <property type="protein sequence ID" value="MDA4847428.1"/>
    <property type="molecule type" value="Genomic_DNA"/>
</dbReference>
<dbReference type="Pfam" id="PF02322">
    <property type="entry name" value="Cyt_bd_oxida_II"/>
    <property type="match status" value="1"/>
</dbReference>
<evidence type="ECO:0000313" key="8">
    <source>
        <dbReference type="EMBL" id="MDA4847428.1"/>
    </source>
</evidence>
<dbReference type="InterPro" id="IPR003317">
    <property type="entry name" value="Cyt-d_oxidase_su2"/>
</dbReference>
<evidence type="ECO:0000256" key="1">
    <source>
        <dbReference type="ARBA" id="ARBA00004651"/>
    </source>
</evidence>
<keyword evidence="3" id="KW-1003">Cell membrane</keyword>
<feature type="transmembrane region" description="Helical" evidence="7">
    <location>
        <begin position="252"/>
        <end position="276"/>
    </location>
</feature>
<evidence type="ECO:0000313" key="9">
    <source>
        <dbReference type="Proteomes" id="UP001148313"/>
    </source>
</evidence>
<dbReference type="RefSeq" id="WP_271091249.1">
    <property type="nucleotide sequence ID" value="NZ_JAPJZH010000012.1"/>
</dbReference>
<reference evidence="8" key="1">
    <citation type="submission" date="2022-11" db="EMBL/GenBank/DDBJ databases">
        <title>Hoeflea poritis sp. nov., isolated from scleractinian coral Porites lutea.</title>
        <authorList>
            <person name="Zhang G."/>
            <person name="Wei Q."/>
            <person name="Cai L."/>
        </authorList>
    </citation>
    <scope>NUCLEOTIDE SEQUENCE</scope>
    <source>
        <strain evidence="8">E7-10</strain>
    </source>
</reference>
<comment type="similarity">
    <text evidence="2">Belongs to the cytochrome ubiquinol oxidase subunit 2 family.</text>
</comment>
<evidence type="ECO:0000256" key="3">
    <source>
        <dbReference type="ARBA" id="ARBA00022475"/>
    </source>
</evidence>
<proteinExistence type="inferred from homology"/>
<protein>
    <submittedName>
        <fullName evidence="8">Cytochrome d ubiquinol oxidase subunit II</fullName>
    </submittedName>
</protein>
<name>A0ABT4VRU0_9HYPH</name>
<evidence type="ECO:0000256" key="6">
    <source>
        <dbReference type="ARBA" id="ARBA00023136"/>
    </source>
</evidence>
<keyword evidence="5 7" id="KW-1133">Transmembrane helix</keyword>
<feature type="transmembrane region" description="Helical" evidence="7">
    <location>
        <begin position="190"/>
        <end position="209"/>
    </location>
</feature>
<dbReference type="Proteomes" id="UP001148313">
    <property type="component" value="Unassembled WGS sequence"/>
</dbReference>